<feature type="region of interest" description="Disordered" evidence="1">
    <location>
        <begin position="1"/>
        <end position="121"/>
    </location>
</feature>
<dbReference type="PANTHER" id="PTHR46876:SF1">
    <property type="entry name" value="LOW-DENSITY LIPOPROTEIN RECEPTOR-RELATED PROTEIN 11"/>
    <property type="match status" value="1"/>
</dbReference>
<proteinExistence type="predicted"/>
<name>A0A182T6T3_9DIPT</name>
<sequence>MPSDAAAVAGAPQNNAKHKSPSNSVPSDGGAEYEEDAYEDTYPESTNAGTSGADDQSQPPTQTEPPKKKLRKHRKHDHDHGKQDGSGNAGEPSEQRKKKKTKTIKKDKAAEHEAGGGHHADPIVHEHLKALHKELEIEFADHDGYADRPGGAMLSLTLGVLLTAAMGILLSCRMRVARRRIRRPGKSSYAHDADFLVNGMYL</sequence>
<dbReference type="AlphaFoldDB" id="A0A182T6T3"/>
<feature type="transmembrane region" description="Helical" evidence="2">
    <location>
        <begin position="152"/>
        <end position="172"/>
    </location>
</feature>
<protein>
    <submittedName>
        <fullName evidence="3">Uncharacterized protein</fullName>
    </submittedName>
</protein>
<dbReference type="VEuPathDB" id="VectorBase:AMAM020807"/>
<feature type="compositionally biased region" description="Basic and acidic residues" evidence="1">
    <location>
        <begin position="104"/>
        <end position="121"/>
    </location>
</feature>
<organism evidence="3 4">
    <name type="scientific">Anopheles maculatus</name>
    <dbReference type="NCBI Taxonomy" id="74869"/>
    <lineage>
        <taxon>Eukaryota</taxon>
        <taxon>Metazoa</taxon>
        <taxon>Ecdysozoa</taxon>
        <taxon>Arthropoda</taxon>
        <taxon>Hexapoda</taxon>
        <taxon>Insecta</taxon>
        <taxon>Pterygota</taxon>
        <taxon>Neoptera</taxon>
        <taxon>Endopterygota</taxon>
        <taxon>Diptera</taxon>
        <taxon>Nematocera</taxon>
        <taxon>Culicoidea</taxon>
        <taxon>Culicidae</taxon>
        <taxon>Anophelinae</taxon>
        <taxon>Anopheles</taxon>
        <taxon>Anopheles maculatus group</taxon>
    </lineage>
</organism>
<evidence type="ECO:0000256" key="2">
    <source>
        <dbReference type="SAM" id="Phobius"/>
    </source>
</evidence>
<dbReference type="EnsemblMetazoa" id="AMAM020807-RA">
    <property type="protein sequence ID" value="AMAM020807-PA"/>
    <property type="gene ID" value="AMAM020807"/>
</dbReference>
<evidence type="ECO:0000313" key="4">
    <source>
        <dbReference type="Proteomes" id="UP000075901"/>
    </source>
</evidence>
<reference evidence="3" key="2">
    <citation type="submission" date="2020-05" db="UniProtKB">
        <authorList>
            <consortium name="EnsemblMetazoa"/>
        </authorList>
    </citation>
    <scope>IDENTIFICATION</scope>
    <source>
        <strain evidence="3">maculatus3</strain>
    </source>
</reference>
<feature type="compositionally biased region" description="Low complexity" evidence="1">
    <location>
        <begin position="1"/>
        <end position="15"/>
    </location>
</feature>
<reference evidence="4" key="1">
    <citation type="submission" date="2013-09" db="EMBL/GenBank/DDBJ databases">
        <title>The Genome Sequence of Anopheles maculatus species B.</title>
        <authorList>
            <consortium name="The Broad Institute Genomics Platform"/>
            <person name="Neafsey D.E."/>
            <person name="Besansky N."/>
            <person name="Howell P."/>
            <person name="Walton C."/>
            <person name="Young S.K."/>
            <person name="Zeng Q."/>
            <person name="Gargeya S."/>
            <person name="Fitzgerald M."/>
            <person name="Haas B."/>
            <person name="Abouelleil A."/>
            <person name="Allen A.W."/>
            <person name="Alvarado L."/>
            <person name="Arachchi H.M."/>
            <person name="Berlin A.M."/>
            <person name="Chapman S.B."/>
            <person name="Gainer-Dewar J."/>
            <person name="Goldberg J."/>
            <person name="Griggs A."/>
            <person name="Gujja S."/>
            <person name="Hansen M."/>
            <person name="Howarth C."/>
            <person name="Imamovic A."/>
            <person name="Ireland A."/>
            <person name="Larimer J."/>
            <person name="McCowan C."/>
            <person name="Murphy C."/>
            <person name="Pearson M."/>
            <person name="Poon T.W."/>
            <person name="Priest M."/>
            <person name="Roberts A."/>
            <person name="Saif S."/>
            <person name="Shea T."/>
            <person name="Sisk P."/>
            <person name="Sykes S."/>
            <person name="Wortman J."/>
            <person name="Nusbaum C."/>
            <person name="Birren B."/>
        </authorList>
    </citation>
    <scope>NUCLEOTIDE SEQUENCE [LARGE SCALE GENOMIC DNA]</scope>
    <source>
        <strain evidence="4">maculatus3</strain>
    </source>
</reference>
<feature type="compositionally biased region" description="Acidic residues" evidence="1">
    <location>
        <begin position="31"/>
        <end position="42"/>
    </location>
</feature>
<accession>A0A182T6T3</accession>
<feature type="compositionally biased region" description="Basic residues" evidence="1">
    <location>
        <begin position="68"/>
        <end position="77"/>
    </location>
</feature>
<feature type="compositionally biased region" description="Polar residues" evidence="1">
    <location>
        <begin position="43"/>
        <end position="57"/>
    </location>
</feature>
<keyword evidence="4" id="KW-1185">Reference proteome</keyword>
<keyword evidence="2" id="KW-0472">Membrane</keyword>
<evidence type="ECO:0000256" key="1">
    <source>
        <dbReference type="SAM" id="MobiDB-lite"/>
    </source>
</evidence>
<keyword evidence="2" id="KW-0812">Transmembrane</keyword>
<dbReference type="PANTHER" id="PTHR46876">
    <property type="entry name" value="LOW-DENSITY LIPOPROTEIN RECEPTOR-RELATED PROTEIN 11"/>
    <property type="match status" value="1"/>
</dbReference>
<keyword evidence="2" id="KW-1133">Transmembrane helix</keyword>
<dbReference type="Proteomes" id="UP000075901">
    <property type="component" value="Unassembled WGS sequence"/>
</dbReference>
<evidence type="ECO:0000313" key="3">
    <source>
        <dbReference type="EnsemblMetazoa" id="AMAM020807-PA"/>
    </source>
</evidence>